<sequence>MGAFLSIPVLSFLLIPSMSSYGTSLNLIFFYLTWTTLVLSHGPLKVELVGTTAVRLIFYFIPSVLFFLFDILIPSASVVLKVYGKDGLPQGKKKKHGSSELKVAAWSICNLLLGIAVQGLVEFFLTRVLGVKSRLRVTTKLPLPWDIVKGVGRALIFREILQYIVHRYALHSWTPFQRLHNDWYHSTHTPYPLTAHYDHPIAYLLLRFLPTFLPAAAFRSHLLTYMLYLSIVSLEETFAYSGYKPMPTSFFIGGIARRVDLHLSHGGHGNYAPWGIMDWMFGTLIGDELEDEPLESDAQRVAERLVENRPKRGHGRTRRTRETVH</sequence>
<dbReference type="GO" id="GO:0016491">
    <property type="term" value="F:oxidoreductase activity"/>
    <property type="evidence" value="ECO:0007669"/>
    <property type="project" value="InterPro"/>
</dbReference>
<dbReference type="GO" id="GO:0005506">
    <property type="term" value="F:iron ion binding"/>
    <property type="evidence" value="ECO:0007669"/>
    <property type="project" value="InterPro"/>
</dbReference>
<dbReference type="STRING" id="554155.C5FHI1"/>
<evidence type="ECO:0000259" key="7">
    <source>
        <dbReference type="Pfam" id="PF04116"/>
    </source>
</evidence>
<reference evidence="9" key="1">
    <citation type="journal article" date="2012" name="MBio">
        <title>Comparative genome analysis of Trichophyton rubrum and related dermatophytes reveals candidate genes involved in infection.</title>
        <authorList>
            <person name="Martinez D.A."/>
            <person name="Oliver B.G."/>
            <person name="Graeser Y."/>
            <person name="Goldberg J.M."/>
            <person name="Li W."/>
            <person name="Martinez-Rossi N.M."/>
            <person name="Monod M."/>
            <person name="Shelest E."/>
            <person name="Barton R.C."/>
            <person name="Birch E."/>
            <person name="Brakhage A.A."/>
            <person name="Chen Z."/>
            <person name="Gurr S.J."/>
            <person name="Heiman D."/>
            <person name="Heitman J."/>
            <person name="Kosti I."/>
            <person name="Rossi A."/>
            <person name="Saif S."/>
            <person name="Samalova M."/>
            <person name="Saunders C.W."/>
            <person name="Shea T."/>
            <person name="Summerbell R.C."/>
            <person name="Xu J."/>
            <person name="Young S."/>
            <person name="Zeng Q."/>
            <person name="Birren B.W."/>
            <person name="Cuomo C.A."/>
            <person name="White T.C."/>
        </authorList>
    </citation>
    <scope>NUCLEOTIDE SEQUENCE [LARGE SCALE GENOMIC DNA]</scope>
    <source>
        <strain evidence="9">ATCC MYA-4605 / CBS 113480</strain>
    </source>
</reference>
<dbReference type="VEuPathDB" id="FungiDB:MCYG_01540"/>
<keyword evidence="9" id="KW-1185">Reference proteome</keyword>
<dbReference type="Pfam" id="PF04116">
    <property type="entry name" value="FA_hydroxylase"/>
    <property type="match status" value="1"/>
</dbReference>
<name>C5FHI1_ARTOC</name>
<dbReference type="HOGENOM" id="CLU_047036_4_0_1"/>
<dbReference type="GO" id="GO:0016020">
    <property type="term" value="C:membrane"/>
    <property type="evidence" value="ECO:0007669"/>
    <property type="project" value="UniProtKB-SubCell"/>
</dbReference>
<comment type="subcellular location">
    <subcellularLocation>
        <location evidence="1">Membrane</location>
    </subcellularLocation>
</comment>
<feature type="transmembrane region" description="Helical" evidence="6">
    <location>
        <begin position="29"/>
        <end position="44"/>
    </location>
</feature>
<accession>C5FHI1</accession>
<keyword evidence="2 6" id="KW-0812">Transmembrane</keyword>
<evidence type="ECO:0000256" key="1">
    <source>
        <dbReference type="ARBA" id="ARBA00004370"/>
    </source>
</evidence>
<evidence type="ECO:0000313" key="9">
    <source>
        <dbReference type="Proteomes" id="UP000002035"/>
    </source>
</evidence>
<dbReference type="Proteomes" id="UP000002035">
    <property type="component" value="Unassembled WGS sequence"/>
</dbReference>
<evidence type="ECO:0000256" key="3">
    <source>
        <dbReference type="ARBA" id="ARBA00022989"/>
    </source>
</evidence>
<feature type="region of interest" description="Disordered" evidence="5">
    <location>
        <begin position="303"/>
        <end position="325"/>
    </location>
</feature>
<dbReference type="InterPro" id="IPR050307">
    <property type="entry name" value="Sterol_Desaturase_Related"/>
</dbReference>
<dbReference type="InterPro" id="IPR006694">
    <property type="entry name" value="Fatty_acid_hydroxylase"/>
</dbReference>
<dbReference type="RefSeq" id="XP_002848606.1">
    <property type="nucleotide sequence ID" value="XM_002848560.1"/>
</dbReference>
<evidence type="ECO:0000256" key="4">
    <source>
        <dbReference type="ARBA" id="ARBA00023136"/>
    </source>
</evidence>
<organism evidence="8 9">
    <name type="scientific">Arthroderma otae (strain ATCC MYA-4605 / CBS 113480)</name>
    <name type="common">Microsporum canis</name>
    <dbReference type="NCBI Taxonomy" id="554155"/>
    <lineage>
        <taxon>Eukaryota</taxon>
        <taxon>Fungi</taxon>
        <taxon>Dikarya</taxon>
        <taxon>Ascomycota</taxon>
        <taxon>Pezizomycotina</taxon>
        <taxon>Eurotiomycetes</taxon>
        <taxon>Eurotiomycetidae</taxon>
        <taxon>Onygenales</taxon>
        <taxon>Arthrodermataceae</taxon>
        <taxon>Microsporum</taxon>
    </lineage>
</organism>
<dbReference type="OMA" id="MTWSTLV"/>
<dbReference type="GO" id="GO:0008610">
    <property type="term" value="P:lipid biosynthetic process"/>
    <property type="evidence" value="ECO:0007669"/>
    <property type="project" value="InterPro"/>
</dbReference>
<protein>
    <submittedName>
        <fullName evidence="8">Sterol desaturase</fullName>
    </submittedName>
</protein>
<evidence type="ECO:0000256" key="5">
    <source>
        <dbReference type="SAM" id="MobiDB-lite"/>
    </source>
</evidence>
<dbReference type="GeneID" id="9230744"/>
<evidence type="ECO:0000256" key="6">
    <source>
        <dbReference type="SAM" id="Phobius"/>
    </source>
</evidence>
<dbReference type="OrthoDB" id="408954at2759"/>
<keyword evidence="3 6" id="KW-1133">Transmembrane helix</keyword>
<dbReference type="eggNOG" id="ENOG502RYAA">
    <property type="taxonomic scope" value="Eukaryota"/>
</dbReference>
<feature type="domain" description="Fatty acid hydroxylase" evidence="7">
    <location>
        <begin position="154"/>
        <end position="283"/>
    </location>
</feature>
<proteinExistence type="predicted"/>
<dbReference type="PANTHER" id="PTHR11863">
    <property type="entry name" value="STEROL DESATURASE"/>
    <property type="match status" value="1"/>
</dbReference>
<keyword evidence="4 6" id="KW-0472">Membrane</keyword>
<feature type="transmembrane region" description="Helical" evidence="6">
    <location>
        <begin position="103"/>
        <end position="125"/>
    </location>
</feature>
<feature type="transmembrane region" description="Helical" evidence="6">
    <location>
        <begin position="56"/>
        <end position="83"/>
    </location>
</feature>
<evidence type="ECO:0000256" key="2">
    <source>
        <dbReference type="ARBA" id="ARBA00022692"/>
    </source>
</evidence>
<gene>
    <name evidence="8" type="ORF">MCYG_01540</name>
</gene>
<dbReference type="EMBL" id="DS995702">
    <property type="protein sequence ID" value="EEQ28721.1"/>
    <property type="molecule type" value="Genomic_DNA"/>
</dbReference>
<dbReference type="AlphaFoldDB" id="C5FHI1"/>
<evidence type="ECO:0000313" key="8">
    <source>
        <dbReference type="EMBL" id="EEQ28721.1"/>
    </source>
</evidence>